<feature type="transmembrane region" description="Helical" evidence="2">
    <location>
        <begin position="12"/>
        <end position="33"/>
    </location>
</feature>
<dbReference type="Proteomes" id="UP000037460">
    <property type="component" value="Unassembled WGS sequence"/>
</dbReference>
<dbReference type="OrthoDB" id="567475at2759"/>
<evidence type="ECO:0000256" key="1">
    <source>
        <dbReference type="SAM" id="MobiDB-lite"/>
    </source>
</evidence>
<evidence type="ECO:0000313" key="3">
    <source>
        <dbReference type="EMBL" id="KOO24757.1"/>
    </source>
</evidence>
<keyword evidence="2" id="KW-0472">Membrane</keyword>
<comment type="caution">
    <text evidence="3">The sequence shown here is derived from an EMBL/GenBank/DDBJ whole genome shotgun (WGS) entry which is preliminary data.</text>
</comment>
<proteinExistence type="predicted"/>
<evidence type="ECO:0000256" key="2">
    <source>
        <dbReference type="SAM" id="Phobius"/>
    </source>
</evidence>
<reference evidence="4" key="1">
    <citation type="journal article" date="2015" name="PLoS Genet.">
        <title>Genome Sequence and Transcriptome Analyses of Chrysochromulina tobin: Metabolic Tools for Enhanced Algal Fitness in the Prominent Order Prymnesiales (Haptophyceae).</title>
        <authorList>
            <person name="Hovde B.T."/>
            <person name="Deodato C.R."/>
            <person name="Hunsperger H.M."/>
            <person name="Ryken S.A."/>
            <person name="Yost W."/>
            <person name="Jha R.K."/>
            <person name="Patterson J."/>
            <person name="Monnat R.J. Jr."/>
            <person name="Barlow S.B."/>
            <person name="Starkenburg S.R."/>
            <person name="Cattolico R.A."/>
        </authorList>
    </citation>
    <scope>NUCLEOTIDE SEQUENCE</scope>
    <source>
        <strain evidence="4">CCMP291</strain>
    </source>
</reference>
<name>A0A0M0JEF6_9EUKA</name>
<keyword evidence="2" id="KW-0812">Transmembrane</keyword>
<dbReference type="AlphaFoldDB" id="A0A0M0JEF6"/>
<organism evidence="3 4">
    <name type="scientific">Chrysochromulina tobinii</name>
    <dbReference type="NCBI Taxonomy" id="1460289"/>
    <lineage>
        <taxon>Eukaryota</taxon>
        <taxon>Haptista</taxon>
        <taxon>Haptophyta</taxon>
        <taxon>Prymnesiophyceae</taxon>
        <taxon>Prymnesiales</taxon>
        <taxon>Chrysochromulinaceae</taxon>
        <taxon>Chrysochromulina</taxon>
    </lineage>
</organism>
<evidence type="ECO:0000313" key="4">
    <source>
        <dbReference type="Proteomes" id="UP000037460"/>
    </source>
</evidence>
<accession>A0A0M0JEF6</accession>
<sequence length="304" mass="33096">MQQANRPTPQQTRSYLVIAAAASASLFFPWVLIHQFNSSERSCASSSAEDSEALKALVLLAQRNSAALRNLSCDDIDQSVISMLDRVQRTLSASFDSAASSQQLPTPARELPASSSSSVPSVPVEAPSGAIWLRFAIVSIARSHNADYLLRTLHAIVEEMPAEPAHPMRTSTDIVVVNNNHEPGEHRIFEQAARTYAHAARFIVKKPRSPPLRCPRAPKAGGSHAPPKASVQQQSCDLVSAFEALLNVRPAAAHLMLLEDDWLLCPHGLASVHHAIDKAYRYDPRWLALRVSYGFNGVVVSATL</sequence>
<feature type="compositionally biased region" description="Low complexity" evidence="1">
    <location>
        <begin position="112"/>
        <end position="121"/>
    </location>
</feature>
<gene>
    <name evidence="3" type="ORF">Ctob_003443</name>
</gene>
<keyword evidence="2" id="KW-1133">Transmembrane helix</keyword>
<dbReference type="EMBL" id="JWZX01003057">
    <property type="protein sequence ID" value="KOO24757.1"/>
    <property type="molecule type" value="Genomic_DNA"/>
</dbReference>
<feature type="region of interest" description="Disordered" evidence="1">
    <location>
        <begin position="96"/>
        <end position="121"/>
    </location>
</feature>
<protein>
    <submittedName>
        <fullName evidence="3">Alpha-1,3-mannosyl-glycoprotein 4-beta-n-family gt54</fullName>
    </submittedName>
</protein>
<keyword evidence="4" id="KW-1185">Reference proteome</keyword>